<dbReference type="InterPro" id="IPR013783">
    <property type="entry name" value="Ig-like_fold"/>
</dbReference>
<dbReference type="PROSITE" id="PS50853">
    <property type="entry name" value="FN3"/>
    <property type="match status" value="1"/>
</dbReference>
<evidence type="ECO:0000256" key="1">
    <source>
        <dbReference type="SAM" id="MobiDB-lite"/>
    </source>
</evidence>
<dbReference type="Proteomes" id="UP000492821">
    <property type="component" value="Unassembled WGS sequence"/>
</dbReference>
<protein>
    <submittedName>
        <fullName evidence="5">Fibronectin type-III domain-containing protein</fullName>
    </submittedName>
</protein>
<dbReference type="GO" id="GO:0007165">
    <property type="term" value="P:signal transduction"/>
    <property type="evidence" value="ECO:0007669"/>
    <property type="project" value="InterPro"/>
</dbReference>
<dbReference type="SMART" id="SM00060">
    <property type="entry name" value="FN3"/>
    <property type="match status" value="1"/>
</dbReference>
<dbReference type="PROSITE" id="PS50200">
    <property type="entry name" value="RA"/>
    <property type="match status" value="1"/>
</dbReference>
<feature type="domain" description="Ras-associating" evidence="2">
    <location>
        <begin position="934"/>
        <end position="1030"/>
    </location>
</feature>
<dbReference type="GO" id="GO:0005819">
    <property type="term" value="C:spindle"/>
    <property type="evidence" value="ECO:0007669"/>
    <property type="project" value="TreeGrafter"/>
</dbReference>
<evidence type="ECO:0000313" key="4">
    <source>
        <dbReference type="Proteomes" id="UP000492821"/>
    </source>
</evidence>
<feature type="region of interest" description="Disordered" evidence="1">
    <location>
        <begin position="815"/>
        <end position="848"/>
    </location>
</feature>
<dbReference type="PANTHER" id="PTHR21437:SF1">
    <property type="entry name" value="WIDE AWAKE"/>
    <property type="match status" value="1"/>
</dbReference>
<proteinExistence type="predicted"/>
<evidence type="ECO:0000259" key="3">
    <source>
        <dbReference type="PROSITE" id="PS50853"/>
    </source>
</evidence>
<keyword evidence="4" id="KW-1185">Reference proteome</keyword>
<feature type="compositionally biased region" description="Polar residues" evidence="1">
    <location>
        <begin position="828"/>
        <end position="841"/>
    </location>
</feature>
<feature type="domain" description="Fibronectin type-III" evidence="3">
    <location>
        <begin position="239"/>
        <end position="336"/>
    </location>
</feature>
<reference evidence="4" key="1">
    <citation type="journal article" date="2013" name="Genetics">
        <title>The draft genome and transcriptome of Panagrellus redivivus are shaped by the harsh demands of a free-living lifestyle.</title>
        <authorList>
            <person name="Srinivasan J."/>
            <person name="Dillman A.R."/>
            <person name="Macchietto M.G."/>
            <person name="Heikkinen L."/>
            <person name="Lakso M."/>
            <person name="Fracchia K.M."/>
            <person name="Antoshechkin I."/>
            <person name="Mortazavi A."/>
            <person name="Wong G."/>
            <person name="Sternberg P.W."/>
        </authorList>
    </citation>
    <scope>NUCLEOTIDE SEQUENCE [LARGE SCALE GENOMIC DNA]</scope>
    <source>
        <strain evidence="4">MT8872</strain>
    </source>
</reference>
<dbReference type="CDD" id="cd17117">
    <property type="entry name" value="RA_ANKFN1_like"/>
    <property type="match status" value="1"/>
</dbReference>
<dbReference type="AlphaFoldDB" id="A0A7E4VX85"/>
<evidence type="ECO:0000313" key="5">
    <source>
        <dbReference type="WBParaSite" id="Pan_g3904.t2"/>
    </source>
</evidence>
<dbReference type="GO" id="GO:0000132">
    <property type="term" value="P:establishment of mitotic spindle orientation"/>
    <property type="evidence" value="ECO:0007669"/>
    <property type="project" value="TreeGrafter"/>
</dbReference>
<evidence type="ECO:0000259" key="2">
    <source>
        <dbReference type="PROSITE" id="PS50200"/>
    </source>
</evidence>
<dbReference type="InterPro" id="IPR039269">
    <property type="entry name" value="ANKFN1"/>
</dbReference>
<dbReference type="GO" id="GO:0061172">
    <property type="term" value="P:regulation of establishment of bipolar cell polarity"/>
    <property type="evidence" value="ECO:0007669"/>
    <property type="project" value="TreeGrafter"/>
</dbReference>
<organism evidence="4 5">
    <name type="scientific">Panagrellus redivivus</name>
    <name type="common">Microworm</name>
    <dbReference type="NCBI Taxonomy" id="6233"/>
    <lineage>
        <taxon>Eukaryota</taxon>
        <taxon>Metazoa</taxon>
        <taxon>Ecdysozoa</taxon>
        <taxon>Nematoda</taxon>
        <taxon>Chromadorea</taxon>
        <taxon>Rhabditida</taxon>
        <taxon>Tylenchina</taxon>
        <taxon>Panagrolaimomorpha</taxon>
        <taxon>Panagrolaimoidea</taxon>
        <taxon>Panagrolaimidae</taxon>
        <taxon>Panagrellus</taxon>
    </lineage>
</organism>
<dbReference type="CDD" id="cd00063">
    <property type="entry name" value="FN3"/>
    <property type="match status" value="1"/>
</dbReference>
<dbReference type="SUPFAM" id="SSF49265">
    <property type="entry name" value="Fibronectin type III"/>
    <property type="match status" value="1"/>
</dbReference>
<dbReference type="Pfam" id="PF00041">
    <property type="entry name" value="fn3"/>
    <property type="match status" value="1"/>
</dbReference>
<dbReference type="InterPro" id="IPR003961">
    <property type="entry name" value="FN3_dom"/>
</dbReference>
<dbReference type="WBParaSite" id="Pan_g3904.t2">
    <property type="protein sequence ID" value="Pan_g3904.t2"/>
    <property type="gene ID" value="Pan_g3904"/>
</dbReference>
<dbReference type="InterPro" id="IPR000159">
    <property type="entry name" value="RA_dom"/>
</dbReference>
<accession>A0A7E4VX85</accession>
<sequence length="1043" mass="117872">MVQPYTLRLERAGSGGKTQLSVGHTMAHHLASKILLQKQPSLDDRRSIYTDNSGSEPGASDGLSRFGKLRRQGSVECTEKKRAPAFGQLESTLKRKIKNTMISVYGALTAIEQDDLDSLRMILSKNSVPINESLVESPLYSLFPCKVTLLDVALMLGRRGAAALLLQHEATENTELSDLQKRRQVVSEVLLEYEARYRQARDSETPTKDEEKRLRAMDHHLNSLKMMSAILERPELPGPPSEVRVHVTSSSTASVEYSAAGSTDSAAIITKYKIEWSTSPTFDVVDGEHIVFDVRESSATIRDLGHGQSYTFRVAAGNIFGFGEPVVAHPKNVKISSWEDLEDSPADRIEGMKSIFELNEQIERYRQSAVWQIVYPSTNDGAVKKKKLGLRNLFSASSKFIKNVGRGVYLASVIYTEDKVLCTVDDCLPVIQIEDECTHVSSEDVGWLMKLSYCWDQVGYLQDTLNAACSTSVFFKCKMLEAVAAMHNALGVKDIGRIHYIPLTQGSTTFIVTVHFLTENQAVQSQGLAMRWMKLNKLMRKKTSNAPLDFLNRELVNILNFFESSQIPLDRGLYLCYLKLQTSLNTIRITVPENLPSVLPFVTVRSNPHVSLEEWEWLRALDDEQTTKRPTPTQHTFHQQLIRASGTLLRDLELDSDTIANHRLYRYQVLQVHPDVSFILILPKVEDVCQVHAAYTAIDEYNDHCKGCSSLPVAVFEMISFATYQPDFIATYCRIDTFLEHFMLIINYEKRQCLSDIDAKVYTDLLEQLTEYQQKLEEIWRAARWISTTTTLARSRDPAYSISLNYVLNPPPPAVTSDDASDIGYHSDQGSSGKLNDTENIQKGVESVKVSRRRTTRGIISRSQSVNERAYLQMANIDQFFRHENTNQVQNENAETSIIQNENKRASNGYLQPTEASNRQLQRQEAVSEKVSMIIRVFPAFECALPNNTAIRLSITPLTTSREVVALVIEQINKISLQSDPDQLDLPNCLDYCLVSVIGARERRMRDEFPPMRLTPPWSRGRLYVRRCDEVSAAIHYGNESFV</sequence>
<reference evidence="5" key="2">
    <citation type="submission" date="2020-10" db="UniProtKB">
        <authorList>
            <consortium name="WormBaseParasite"/>
        </authorList>
    </citation>
    <scope>IDENTIFICATION</scope>
</reference>
<dbReference type="Gene3D" id="2.60.40.10">
    <property type="entry name" value="Immunoglobulins"/>
    <property type="match status" value="1"/>
</dbReference>
<feature type="region of interest" description="Disordered" evidence="1">
    <location>
        <begin position="45"/>
        <end position="65"/>
    </location>
</feature>
<dbReference type="PANTHER" id="PTHR21437">
    <property type="entry name" value="WIDE AWAKE"/>
    <property type="match status" value="1"/>
</dbReference>
<name>A0A7E4VX85_PANRE</name>
<dbReference type="InterPro" id="IPR036116">
    <property type="entry name" value="FN3_sf"/>
</dbReference>